<dbReference type="Gene3D" id="1.20.120.30">
    <property type="entry name" value="Aspartate receptor, ligand-binding domain"/>
    <property type="match status" value="1"/>
</dbReference>
<keyword evidence="5" id="KW-0997">Cell inner membrane</keyword>
<dbReference type="InterPro" id="IPR003660">
    <property type="entry name" value="HAMP_dom"/>
</dbReference>
<dbReference type="Proteomes" id="UP001386437">
    <property type="component" value="Unassembled WGS sequence"/>
</dbReference>
<dbReference type="PRINTS" id="PR00260">
    <property type="entry name" value="CHEMTRNSDUCR"/>
</dbReference>
<dbReference type="InterPro" id="IPR051310">
    <property type="entry name" value="MCP_chemotaxis"/>
</dbReference>
<dbReference type="PANTHER" id="PTHR43531:SF14">
    <property type="entry name" value="METHYL-ACCEPTING CHEMOTAXIS PROTEIN I-RELATED"/>
    <property type="match status" value="1"/>
</dbReference>
<dbReference type="InterPro" id="IPR004090">
    <property type="entry name" value="Chemotax_Me-accpt_rcpt"/>
</dbReference>
<evidence type="ECO:0000259" key="14">
    <source>
        <dbReference type="PROSITE" id="PS50111"/>
    </source>
</evidence>
<feature type="coiled-coil region" evidence="12">
    <location>
        <begin position="481"/>
        <end position="515"/>
    </location>
</feature>
<keyword evidence="3" id="KW-0488">Methylation</keyword>
<dbReference type="InterPro" id="IPR003122">
    <property type="entry name" value="Tar_rcpt_lig-bd"/>
</dbReference>
<evidence type="ECO:0000256" key="8">
    <source>
        <dbReference type="ARBA" id="ARBA00023136"/>
    </source>
</evidence>
<comment type="caution">
    <text evidence="16">The sequence shown here is derived from an EMBL/GenBank/DDBJ whole genome shotgun (WGS) entry which is preliminary data.</text>
</comment>
<keyword evidence="6 13" id="KW-0812">Transmembrane</keyword>
<dbReference type="CDD" id="cd11386">
    <property type="entry name" value="MCP_signal"/>
    <property type="match status" value="1"/>
</dbReference>
<dbReference type="PROSITE" id="PS50111">
    <property type="entry name" value="CHEMOTAXIS_TRANSDUC_2"/>
    <property type="match status" value="1"/>
</dbReference>
<name>A0ABU8IKU0_9BURK</name>
<evidence type="ECO:0000256" key="3">
    <source>
        <dbReference type="ARBA" id="ARBA00022481"/>
    </source>
</evidence>
<evidence type="ECO:0000256" key="10">
    <source>
        <dbReference type="ARBA" id="ARBA00029447"/>
    </source>
</evidence>
<evidence type="ECO:0000256" key="13">
    <source>
        <dbReference type="SAM" id="Phobius"/>
    </source>
</evidence>
<evidence type="ECO:0000313" key="17">
    <source>
        <dbReference type="Proteomes" id="UP001386437"/>
    </source>
</evidence>
<evidence type="ECO:0000256" key="5">
    <source>
        <dbReference type="ARBA" id="ARBA00022519"/>
    </source>
</evidence>
<keyword evidence="8 13" id="KW-0472">Membrane</keyword>
<sequence>MHGRAIPRPRVQAFVIASFSIKTRIAIAMAVLSFRLLVVGVLGLVGMTSSNEVGRVSYGERLPGAIAIGDTMTYVLRQRVTLDRAMLLEDEQKVRSLLDLAGPMKTHAHDSWGRYASLPKSSEESQLAEAVGSKMTAVEDIYDKLTAAIAARDKQQTIDVSDAGFRMFVEFQKSCDQLNDHRTQSTSNEYRHSERVFSTFRVVTVLALVAGLGPALLAYLNIRRAIGAPLKTALEQIGKVARGDLSQRIEMKSRDEMGLLLQSLEDMRQGLVETVKAVRSGSESIGLAAREISAGNVNLSARTEEQAASLQETAAGMGEISGGVKLNADSAHEASQVANIAMMSADNGQQTMRGVTTIMADIRVRSENMADIIAMIEGIAFQTNILVLNAAVEAARAGEQGKGFAVVAGEVRTLAQRSSSAAKEIRDLIESSGQLVRQGSELVSKAGGSMSNIFSDVRRVTEFVGEIANASREQSSNIGEITQAVSQIDEVTQQNAALVEQVAAAAQALEDQTRQLQYSVSAFCLPV</sequence>
<dbReference type="CDD" id="cd06225">
    <property type="entry name" value="HAMP"/>
    <property type="match status" value="1"/>
</dbReference>
<comment type="subcellular location">
    <subcellularLocation>
        <location evidence="1">Cell inner membrane</location>
        <topology evidence="1">Multi-pass membrane protein</topology>
    </subcellularLocation>
</comment>
<keyword evidence="4" id="KW-0145">Chemotaxis</keyword>
<gene>
    <name evidence="16" type="ORF">H3V53_03005</name>
</gene>
<dbReference type="Pfam" id="PF00672">
    <property type="entry name" value="HAMP"/>
    <property type="match status" value="1"/>
</dbReference>
<evidence type="ECO:0000259" key="15">
    <source>
        <dbReference type="PROSITE" id="PS50885"/>
    </source>
</evidence>
<evidence type="ECO:0000256" key="1">
    <source>
        <dbReference type="ARBA" id="ARBA00004429"/>
    </source>
</evidence>
<evidence type="ECO:0000256" key="12">
    <source>
        <dbReference type="SAM" id="Coils"/>
    </source>
</evidence>
<dbReference type="SUPFAM" id="SSF58104">
    <property type="entry name" value="Methyl-accepting chemotaxis protein (MCP) signaling domain"/>
    <property type="match status" value="1"/>
</dbReference>
<evidence type="ECO:0000313" key="16">
    <source>
        <dbReference type="EMBL" id="MEI5996214.1"/>
    </source>
</evidence>
<dbReference type="PROSITE" id="PS50885">
    <property type="entry name" value="HAMP"/>
    <property type="match status" value="1"/>
</dbReference>
<dbReference type="EMBL" id="JACFYJ010000003">
    <property type="protein sequence ID" value="MEI5996214.1"/>
    <property type="molecule type" value="Genomic_DNA"/>
</dbReference>
<dbReference type="Pfam" id="PF02203">
    <property type="entry name" value="TarH"/>
    <property type="match status" value="1"/>
</dbReference>
<feature type="domain" description="Methyl-accepting transducer" evidence="14">
    <location>
        <begin position="281"/>
        <end position="510"/>
    </location>
</feature>
<dbReference type="SMART" id="SM00304">
    <property type="entry name" value="HAMP"/>
    <property type="match status" value="1"/>
</dbReference>
<keyword evidence="9 11" id="KW-0807">Transducer</keyword>
<dbReference type="InterPro" id="IPR004089">
    <property type="entry name" value="MCPsignal_dom"/>
</dbReference>
<feature type="transmembrane region" description="Helical" evidence="13">
    <location>
        <begin position="200"/>
        <end position="220"/>
    </location>
</feature>
<feature type="domain" description="HAMP" evidence="15">
    <location>
        <begin position="224"/>
        <end position="276"/>
    </location>
</feature>
<keyword evidence="12" id="KW-0175">Coiled coil</keyword>
<evidence type="ECO:0000256" key="11">
    <source>
        <dbReference type="PROSITE-ProRule" id="PRU00284"/>
    </source>
</evidence>
<reference evidence="16 17" key="1">
    <citation type="journal article" date="2022" name="Arch. Microbiol.">
        <title>Paraburkholderia bengalensis sp. nov. isolated from roots of Oryza sativa, IR64.</title>
        <authorList>
            <person name="Nag P."/>
            <person name="Mondal N."/>
            <person name="Sarkar J."/>
            <person name="Das S."/>
        </authorList>
    </citation>
    <scope>NUCLEOTIDE SEQUENCE [LARGE SCALE GENOMIC DNA]</scope>
    <source>
        <strain evidence="16 17">IR64_4_BI</strain>
    </source>
</reference>
<dbReference type="Pfam" id="PF00015">
    <property type="entry name" value="MCPsignal"/>
    <property type="match status" value="1"/>
</dbReference>
<protein>
    <submittedName>
        <fullName evidence="16">Tar ligand binding domain-containing protein</fullName>
    </submittedName>
</protein>
<evidence type="ECO:0000256" key="4">
    <source>
        <dbReference type="ARBA" id="ARBA00022500"/>
    </source>
</evidence>
<evidence type="ECO:0000256" key="7">
    <source>
        <dbReference type="ARBA" id="ARBA00022989"/>
    </source>
</evidence>
<accession>A0ABU8IKU0</accession>
<dbReference type="RefSeq" id="WP_336596657.1">
    <property type="nucleotide sequence ID" value="NZ_JACFYJ010000003.1"/>
</dbReference>
<evidence type="ECO:0000256" key="9">
    <source>
        <dbReference type="ARBA" id="ARBA00023224"/>
    </source>
</evidence>
<keyword evidence="2" id="KW-1003">Cell membrane</keyword>
<feature type="transmembrane region" description="Helical" evidence="13">
    <location>
        <begin position="25"/>
        <end position="45"/>
    </location>
</feature>
<dbReference type="PANTHER" id="PTHR43531">
    <property type="entry name" value="PROTEIN ICFG"/>
    <property type="match status" value="1"/>
</dbReference>
<organism evidence="16 17">
    <name type="scientific">Paraburkholderia bengalensis</name>
    <dbReference type="NCBI Taxonomy" id="2747562"/>
    <lineage>
        <taxon>Bacteria</taxon>
        <taxon>Pseudomonadati</taxon>
        <taxon>Pseudomonadota</taxon>
        <taxon>Betaproteobacteria</taxon>
        <taxon>Burkholderiales</taxon>
        <taxon>Burkholderiaceae</taxon>
        <taxon>Paraburkholderia</taxon>
    </lineage>
</organism>
<evidence type="ECO:0000256" key="6">
    <source>
        <dbReference type="ARBA" id="ARBA00022692"/>
    </source>
</evidence>
<keyword evidence="7 13" id="KW-1133">Transmembrane helix</keyword>
<proteinExistence type="inferred from homology"/>
<keyword evidence="17" id="KW-1185">Reference proteome</keyword>
<evidence type="ECO:0000256" key="2">
    <source>
        <dbReference type="ARBA" id="ARBA00022475"/>
    </source>
</evidence>
<comment type="similarity">
    <text evidence="10">Belongs to the methyl-accepting chemotaxis (MCP) protein family.</text>
</comment>
<dbReference type="SMART" id="SM00283">
    <property type="entry name" value="MA"/>
    <property type="match status" value="1"/>
</dbReference>
<dbReference type="Gene3D" id="1.10.287.950">
    <property type="entry name" value="Methyl-accepting chemotaxis protein"/>
    <property type="match status" value="1"/>
</dbReference>